<accession>A0ABT9MFC4</accession>
<protein>
    <submittedName>
        <fullName evidence="3">Uncharacterized protein</fullName>
    </submittedName>
</protein>
<feature type="compositionally biased region" description="Polar residues" evidence="1">
    <location>
        <begin position="262"/>
        <end position="271"/>
    </location>
</feature>
<keyword evidence="4" id="KW-1185">Reference proteome</keyword>
<evidence type="ECO:0000256" key="1">
    <source>
        <dbReference type="SAM" id="MobiDB-lite"/>
    </source>
</evidence>
<evidence type="ECO:0000313" key="4">
    <source>
        <dbReference type="Proteomes" id="UP001232163"/>
    </source>
</evidence>
<feature type="signal peptide" evidence="2">
    <location>
        <begin position="1"/>
        <end position="24"/>
    </location>
</feature>
<comment type="caution">
    <text evidence="3">The sequence shown here is derived from an EMBL/GenBank/DDBJ whole genome shotgun (WGS) entry which is preliminary data.</text>
</comment>
<reference evidence="3 4" key="1">
    <citation type="submission" date="2023-07" db="EMBL/GenBank/DDBJ databases">
        <title>Genomic Encyclopedia of Type Strains, Phase IV (KMG-IV): sequencing the most valuable type-strain genomes for metagenomic binning, comparative biology and taxonomic classification.</title>
        <authorList>
            <person name="Goeker M."/>
        </authorList>
    </citation>
    <scope>NUCLEOTIDE SEQUENCE [LARGE SCALE GENOMIC DNA]</scope>
    <source>
        <strain evidence="3 4">NIO-1023</strain>
    </source>
</reference>
<proteinExistence type="predicted"/>
<feature type="region of interest" description="Disordered" evidence="1">
    <location>
        <begin position="251"/>
        <end position="271"/>
    </location>
</feature>
<gene>
    <name evidence="3" type="ORF">QO006_002751</name>
</gene>
<feature type="region of interest" description="Disordered" evidence="1">
    <location>
        <begin position="69"/>
        <end position="97"/>
    </location>
</feature>
<evidence type="ECO:0000313" key="3">
    <source>
        <dbReference type="EMBL" id="MDP9765303.1"/>
    </source>
</evidence>
<feature type="chain" id="PRO_5045487866" evidence="2">
    <location>
        <begin position="25"/>
        <end position="707"/>
    </location>
</feature>
<sequence length="707" mass="71949">MKRNAKVLALMALMALMAAGTASAATEAGTSITNIASAAFDIVNPDGTTKKGDPVTSNPVTTTVKAVPNFTITPNDGAPAGPTQDSPDSTLDKTARPGDTVSFPYVVTNVGNTPLVVQLDPRIASPNVDRTDTNVLGVGGSTTVIEYSYINTSGQKVILTDTNGDGLVELPVLASGASLNITQTYVIPTTATNGQFYGANPVGTAQYDSTPNPTGTGNTYTEQVNTPGTSTQLVDNDNFNRTTVERTDAVVLGPLNDPDGNGTPTTPVYTNDQGYSVTPAADDSQSTSPTVVPTTVTFQNTLQNAGNRPDVFELSTDLSQFPAGTTVTYTLPDGTALADADGDGNAETPVIQPGANFTFEVVIKYPDGTTATQVAGTDTATVTATSSNDPTKNNPTKNSVTVIVNSADFGNPTPGNPNDPNPGTVGTPPSGQPGNPSTPVTPPTTCDANATTPKAAVPVQIVNLGSVSDYYNPTGTATITLANGGTRTVAVTYYTDAALTTPLADTAADTETANPDTGLIVSGGSITLYAAVVIPCDAANGPSITLNQTVTPGSGGTPLTDTNDKITVGTAGNLVLGKFVEGGTGGTTYGTSPYVINAPTSTMAAPTVPVAFGTGEGPKVAPLGTINYAIIGKNFYNTEVRNVILTDELDLKLVNFVGATCAVYSASNTVVDAKTCTVTNTNGILTTTGMTLASGEYIRMDVAVTVK</sequence>
<organism evidence="3 4">
    <name type="scientific">Deinococcus enclensis</name>
    <dbReference type="NCBI Taxonomy" id="1049582"/>
    <lineage>
        <taxon>Bacteria</taxon>
        <taxon>Thermotogati</taxon>
        <taxon>Deinococcota</taxon>
        <taxon>Deinococci</taxon>
        <taxon>Deinococcales</taxon>
        <taxon>Deinococcaceae</taxon>
        <taxon>Deinococcus</taxon>
    </lineage>
</organism>
<feature type="compositionally biased region" description="Polar residues" evidence="1">
    <location>
        <begin position="432"/>
        <end position="449"/>
    </location>
</feature>
<evidence type="ECO:0000256" key="2">
    <source>
        <dbReference type="SAM" id="SignalP"/>
    </source>
</evidence>
<dbReference type="EMBL" id="JAURUR010000010">
    <property type="protein sequence ID" value="MDP9765303.1"/>
    <property type="molecule type" value="Genomic_DNA"/>
</dbReference>
<name>A0ABT9MFC4_9DEIO</name>
<dbReference type="Proteomes" id="UP001232163">
    <property type="component" value="Unassembled WGS sequence"/>
</dbReference>
<feature type="region of interest" description="Disordered" evidence="1">
    <location>
        <begin position="405"/>
        <end position="449"/>
    </location>
</feature>
<keyword evidence="2" id="KW-0732">Signal</keyword>
<dbReference type="RefSeq" id="WP_307467138.1">
    <property type="nucleotide sequence ID" value="NZ_JAURUR010000010.1"/>
</dbReference>